<evidence type="ECO:0000256" key="5">
    <source>
        <dbReference type="ARBA" id="ARBA00023136"/>
    </source>
</evidence>
<dbReference type="CDD" id="cd06579">
    <property type="entry name" value="TM_PBP1_transp_AraH_like"/>
    <property type="match status" value="1"/>
</dbReference>
<dbReference type="GO" id="GO:0022857">
    <property type="term" value="F:transmembrane transporter activity"/>
    <property type="evidence" value="ECO:0007669"/>
    <property type="project" value="InterPro"/>
</dbReference>
<gene>
    <name evidence="6" type="ORF">EHE19_000270</name>
</gene>
<dbReference type="KEGG" id="rher:EHE19_000270"/>
<name>A0A4U7JGD5_9FIRM</name>
<dbReference type="EMBL" id="CP061336">
    <property type="protein sequence ID" value="QNU67029.1"/>
    <property type="molecule type" value="Genomic_DNA"/>
</dbReference>
<sequence length="358" mass="38804">MLFSNKTQDANNLTVIQKKLSRKDSMTDTAFLLTITISLFIAIYALSIIFLGDKGFNKVQMFFNLFNENAALIVIACGLSVVMITGSIDISVGGSTALICTACIVCLNNYNFNFYTALLLALAIGLTFGAVQGFLIAYLDMQPFIVTLAGMFLGRGLVALIEVNQIQVKNADFEKLSGSRLQIPFIGDYNRKGDFIQSKLEYGVIVALIIVCIMYWILRKTNLGRSFYAVGGNSQSALMLGINVRRTRFNAHLLCGLLAGIGGFLYLFHTRSGSVQQATGLEMDAIAASIIGGTLLTGGVGNIFGTLFGVLTSGIALLVVTAIGSQDPWWPQITRAAMLCFFIVLQSIICSRKKTNKL</sequence>
<dbReference type="PANTHER" id="PTHR32196:SF63">
    <property type="entry name" value="INNER MEMBRANE ABC TRANSPORTER PERMEASE PROTEIN YJFF"/>
    <property type="match status" value="1"/>
</dbReference>
<organism evidence="6 7">
    <name type="scientific">Ruminiclostridium herbifermentans</name>
    <dbReference type="NCBI Taxonomy" id="2488810"/>
    <lineage>
        <taxon>Bacteria</taxon>
        <taxon>Bacillati</taxon>
        <taxon>Bacillota</taxon>
        <taxon>Clostridia</taxon>
        <taxon>Eubacteriales</taxon>
        <taxon>Oscillospiraceae</taxon>
        <taxon>Ruminiclostridium</taxon>
    </lineage>
</organism>
<dbReference type="PANTHER" id="PTHR32196">
    <property type="entry name" value="ABC TRANSPORTER PERMEASE PROTEIN YPHD-RELATED-RELATED"/>
    <property type="match status" value="1"/>
</dbReference>
<dbReference type="OrthoDB" id="9813906at2"/>
<evidence type="ECO:0000256" key="4">
    <source>
        <dbReference type="ARBA" id="ARBA00022989"/>
    </source>
</evidence>
<evidence type="ECO:0000256" key="1">
    <source>
        <dbReference type="ARBA" id="ARBA00004651"/>
    </source>
</evidence>
<keyword evidence="7" id="KW-1185">Reference proteome</keyword>
<evidence type="ECO:0000256" key="2">
    <source>
        <dbReference type="ARBA" id="ARBA00022475"/>
    </source>
</evidence>
<keyword evidence="3" id="KW-0812">Transmembrane</keyword>
<dbReference type="AlphaFoldDB" id="A0A4U7JGD5"/>
<proteinExistence type="predicted"/>
<keyword evidence="5" id="KW-0472">Membrane</keyword>
<reference evidence="6 7" key="1">
    <citation type="submission" date="2020-09" db="EMBL/GenBank/DDBJ databases">
        <title>Characterization and genome sequencing of Ruminiclostridium sp. nov. MA18.</title>
        <authorList>
            <person name="Rettenmaier R."/>
            <person name="Kowollik M.-L."/>
            <person name="Liebl W."/>
            <person name="Zverlov V."/>
        </authorList>
    </citation>
    <scope>NUCLEOTIDE SEQUENCE [LARGE SCALE GENOMIC DNA]</scope>
    <source>
        <strain evidence="6 7">MA18</strain>
    </source>
</reference>
<dbReference type="InterPro" id="IPR001851">
    <property type="entry name" value="ABC_transp_permease"/>
</dbReference>
<comment type="subcellular location">
    <subcellularLocation>
        <location evidence="1">Cell membrane</location>
        <topology evidence="1">Multi-pass membrane protein</topology>
    </subcellularLocation>
</comment>
<protein>
    <submittedName>
        <fullName evidence="6">Sugar ABC transporter permease YjfF</fullName>
    </submittedName>
</protein>
<evidence type="ECO:0000313" key="7">
    <source>
        <dbReference type="Proteomes" id="UP000306409"/>
    </source>
</evidence>
<dbReference type="Pfam" id="PF02653">
    <property type="entry name" value="BPD_transp_2"/>
    <property type="match status" value="1"/>
</dbReference>
<evidence type="ECO:0000313" key="6">
    <source>
        <dbReference type="EMBL" id="QNU67029.1"/>
    </source>
</evidence>
<keyword evidence="4" id="KW-1133">Transmembrane helix</keyword>
<keyword evidence="2" id="KW-1003">Cell membrane</keyword>
<dbReference type="GO" id="GO:0005886">
    <property type="term" value="C:plasma membrane"/>
    <property type="evidence" value="ECO:0007669"/>
    <property type="project" value="UniProtKB-SubCell"/>
</dbReference>
<accession>A0A4U7JGD5</accession>
<dbReference type="Proteomes" id="UP000306409">
    <property type="component" value="Chromosome"/>
</dbReference>
<dbReference type="RefSeq" id="WP_137697097.1">
    <property type="nucleotide sequence ID" value="NZ_CP061336.1"/>
</dbReference>
<evidence type="ECO:0000256" key="3">
    <source>
        <dbReference type="ARBA" id="ARBA00022692"/>
    </source>
</evidence>